<dbReference type="EMBL" id="QLUW01000002">
    <property type="protein sequence ID" value="RAP75886.1"/>
    <property type="molecule type" value="Genomic_DNA"/>
</dbReference>
<dbReference type="SUPFAM" id="SSF52172">
    <property type="entry name" value="CheY-like"/>
    <property type="match status" value="1"/>
</dbReference>
<dbReference type="InterPro" id="IPR058245">
    <property type="entry name" value="NreC/VraR/RcsB-like_REC"/>
</dbReference>
<name>A0A328U794_9BACL</name>
<dbReference type="OrthoDB" id="192836at2"/>
<dbReference type="InterPro" id="IPR039420">
    <property type="entry name" value="WalR-like"/>
</dbReference>
<dbReference type="Pfam" id="PF00072">
    <property type="entry name" value="Response_reg"/>
    <property type="match status" value="1"/>
</dbReference>
<dbReference type="GO" id="GO:0006355">
    <property type="term" value="P:regulation of DNA-templated transcription"/>
    <property type="evidence" value="ECO:0007669"/>
    <property type="project" value="InterPro"/>
</dbReference>
<feature type="modified residue" description="4-aspartylphosphate" evidence="5">
    <location>
        <position position="101"/>
    </location>
</feature>
<proteinExistence type="predicted"/>
<dbReference type="Proteomes" id="UP000249260">
    <property type="component" value="Unassembled WGS sequence"/>
</dbReference>
<dbReference type="PRINTS" id="PR00038">
    <property type="entry name" value="HTHLUXR"/>
</dbReference>
<evidence type="ECO:0000259" key="6">
    <source>
        <dbReference type="PROSITE" id="PS50110"/>
    </source>
</evidence>
<sequence length="235" mass="26454">MAATFGWLIRSRAKARGWKSVSHPSGYGENKCRIDHSPRKEECRVGHPIKVLLVEDDPFWRERLAEDLSKEPDIAVVMAAATKEEALQAGNSMDIDVVLMDINLTENQLDGLEITRELTLASKAAVKIIMLTSLTEREVIIKSFQNGAVNYINKSNFEDIAVAIREASSNLASIHPDAAFAMREEIRLMQLTPSEREIHDLKEKGFSRTEIAALLHKSMNTIKTQVRSIRNKLMK</sequence>
<dbReference type="GO" id="GO:0003677">
    <property type="term" value="F:DNA binding"/>
    <property type="evidence" value="ECO:0007669"/>
    <property type="project" value="UniProtKB-KW"/>
</dbReference>
<organism evidence="7 8">
    <name type="scientific">Paenibacillus montanisoli</name>
    <dbReference type="NCBI Taxonomy" id="2081970"/>
    <lineage>
        <taxon>Bacteria</taxon>
        <taxon>Bacillati</taxon>
        <taxon>Bacillota</taxon>
        <taxon>Bacilli</taxon>
        <taxon>Bacillales</taxon>
        <taxon>Paenibacillaceae</taxon>
        <taxon>Paenibacillus</taxon>
    </lineage>
</organism>
<keyword evidence="2" id="KW-0805">Transcription regulation</keyword>
<dbReference type="GO" id="GO:0000160">
    <property type="term" value="P:phosphorelay signal transduction system"/>
    <property type="evidence" value="ECO:0007669"/>
    <property type="project" value="InterPro"/>
</dbReference>
<evidence type="ECO:0000313" key="8">
    <source>
        <dbReference type="Proteomes" id="UP000249260"/>
    </source>
</evidence>
<keyword evidence="3 7" id="KW-0238">DNA-binding</keyword>
<dbReference type="AlphaFoldDB" id="A0A328U794"/>
<evidence type="ECO:0000256" key="1">
    <source>
        <dbReference type="ARBA" id="ARBA00022553"/>
    </source>
</evidence>
<protein>
    <submittedName>
        <fullName evidence="7">DNA-binding response regulator</fullName>
    </submittedName>
</protein>
<dbReference type="Gene3D" id="3.40.50.2300">
    <property type="match status" value="1"/>
</dbReference>
<evidence type="ECO:0000256" key="2">
    <source>
        <dbReference type="ARBA" id="ARBA00023015"/>
    </source>
</evidence>
<dbReference type="CDD" id="cd17535">
    <property type="entry name" value="REC_NarL-like"/>
    <property type="match status" value="1"/>
</dbReference>
<keyword evidence="4" id="KW-0804">Transcription</keyword>
<comment type="caution">
    <text evidence="7">The sequence shown here is derived from an EMBL/GenBank/DDBJ whole genome shotgun (WGS) entry which is preliminary data.</text>
</comment>
<keyword evidence="8" id="KW-1185">Reference proteome</keyword>
<dbReference type="PANTHER" id="PTHR43214">
    <property type="entry name" value="TWO-COMPONENT RESPONSE REGULATOR"/>
    <property type="match status" value="1"/>
</dbReference>
<evidence type="ECO:0000256" key="5">
    <source>
        <dbReference type="PROSITE-ProRule" id="PRU00169"/>
    </source>
</evidence>
<dbReference type="SUPFAM" id="SSF46894">
    <property type="entry name" value="C-terminal effector domain of the bipartite response regulators"/>
    <property type="match status" value="1"/>
</dbReference>
<evidence type="ECO:0000313" key="7">
    <source>
        <dbReference type="EMBL" id="RAP75886.1"/>
    </source>
</evidence>
<feature type="domain" description="Response regulatory" evidence="6">
    <location>
        <begin position="50"/>
        <end position="169"/>
    </location>
</feature>
<dbReference type="InterPro" id="IPR000792">
    <property type="entry name" value="Tscrpt_reg_LuxR_C"/>
</dbReference>
<accession>A0A328U794</accession>
<evidence type="ECO:0000256" key="4">
    <source>
        <dbReference type="ARBA" id="ARBA00023163"/>
    </source>
</evidence>
<dbReference type="InterPro" id="IPR001789">
    <property type="entry name" value="Sig_transdc_resp-reg_receiver"/>
</dbReference>
<reference evidence="7 8" key="1">
    <citation type="submission" date="2018-06" db="EMBL/GenBank/DDBJ databases">
        <title>Paenibacillus montanisoli sp. nov., isolated from mountain area soil.</title>
        <authorList>
            <person name="Wu M."/>
        </authorList>
    </citation>
    <scope>NUCLEOTIDE SEQUENCE [LARGE SCALE GENOMIC DNA]</scope>
    <source>
        <strain evidence="7 8">RA17</strain>
    </source>
</reference>
<dbReference type="PROSITE" id="PS50110">
    <property type="entry name" value="RESPONSE_REGULATORY"/>
    <property type="match status" value="1"/>
</dbReference>
<dbReference type="SMART" id="SM00448">
    <property type="entry name" value="REC"/>
    <property type="match status" value="1"/>
</dbReference>
<keyword evidence="1 5" id="KW-0597">Phosphoprotein</keyword>
<dbReference type="InterPro" id="IPR016032">
    <property type="entry name" value="Sig_transdc_resp-reg_C-effctor"/>
</dbReference>
<dbReference type="InterPro" id="IPR011006">
    <property type="entry name" value="CheY-like_superfamily"/>
</dbReference>
<gene>
    <name evidence="7" type="ORF">DL346_10670</name>
</gene>
<evidence type="ECO:0000256" key="3">
    <source>
        <dbReference type="ARBA" id="ARBA00023125"/>
    </source>
</evidence>